<dbReference type="Gene3D" id="3.60.20.10">
    <property type="entry name" value="Glutamine Phosphoribosylpyrophosphate, subunit 1, domain 1"/>
    <property type="match status" value="1"/>
</dbReference>
<feature type="domain" description="Glutamine amidotransferase type-2" evidence="11">
    <location>
        <begin position="2"/>
        <end position="213"/>
    </location>
</feature>
<dbReference type="GO" id="GO:0004066">
    <property type="term" value="F:asparagine synthase (glutamine-hydrolyzing) activity"/>
    <property type="evidence" value="ECO:0007669"/>
    <property type="project" value="UniProtKB-EC"/>
</dbReference>
<evidence type="ECO:0000256" key="3">
    <source>
        <dbReference type="ARBA" id="ARBA00012737"/>
    </source>
</evidence>
<dbReference type="AlphaFoldDB" id="A0AAP4D5N9"/>
<dbReference type="PROSITE" id="PS51278">
    <property type="entry name" value="GATASE_TYPE_2"/>
    <property type="match status" value="1"/>
</dbReference>
<feature type="active site" description="For GATase activity" evidence="8">
    <location>
        <position position="2"/>
    </location>
</feature>
<dbReference type="PANTHER" id="PTHR43284">
    <property type="entry name" value="ASPARAGINE SYNTHETASE (GLUTAMINE-HYDROLYZING)"/>
    <property type="match status" value="1"/>
</dbReference>
<dbReference type="RefSeq" id="WP_327789440.1">
    <property type="nucleotide sequence ID" value="NZ_JARGEQ010000104.1"/>
</dbReference>
<comment type="similarity">
    <text evidence="2">Belongs to the asparagine synthetase family.</text>
</comment>
<keyword evidence="12" id="KW-0436">Ligase</keyword>
<evidence type="ECO:0000256" key="6">
    <source>
        <dbReference type="ARBA" id="ARBA00022962"/>
    </source>
</evidence>
<evidence type="ECO:0000256" key="1">
    <source>
        <dbReference type="ARBA" id="ARBA00005187"/>
    </source>
</evidence>
<feature type="binding site" evidence="9">
    <location>
        <position position="265"/>
    </location>
    <ligand>
        <name>ATP</name>
        <dbReference type="ChEBI" id="CHEBI:30616"/>
    </ligand>
</feature>
<keyword evidence="8" id="KW-0061">Asparagine biosynthesis</keyword>
<evidence type="ECO:0000256" key="10">
    <source>
        <dbReference type="PIRSR" id="PIRSR001589-3"/>
    </source>
</evidence>
<dbReference type="EC" id="6.3.5.4" evidence="3"/>
<evidence type="ECO:0000256" key="8">
    <source>
        <dbReference type="PIRSR" id="PIRSR001589-1"/>
    </source>
</evidence>
<dbReference type="Pfam" id="PF00733">
    <property type="entry name" value="Asn_synthase"/>
    <property type="match status" value="1"/>
</dbReference>
<dbReference type="SUPFAM" id="SSF56235">
    <property type="entry name" value="N-terminal nucleophile aminohydrolases (Ntn hydrolases)"/>
    <property type="match status" value="1"/>
</dbReference>
<protein>
    <recommendedName>
        <fullName evidence="3">asparagine synthase (glutamine-hydrolyzing)</fullName>
        <ecNumber evidence="3">6.3.5.4</ecNumber>
    </recommendedName>
</protein>
<dbReference type="CDD" id="cd01991">
    <property type="entry name" value="Asn_synthase_B_C"/>
    <property type="match status" value="1"/>
</dbReference>
<evidence type="ECO:0000259" key="11">
    <source>
        <dbReference type="PROSITE" id="PS51278"/>
    </source>
</evidence>
<gene>
    <name evidence="12" type="primary">asnB</name>
    <name evidence="12" type="ORF">PZ740_11570</name>
</gene>
<comment type="caution">
    <text evidence="12">The sequence shown here is derived from an EMBL/GenBank/DDBJ whole genome shotgun (WGS) entry which is preliminary data.</text>
</comment>
<sequence length="625" mass="68896">MCGIAGVLTLGRGELPEPPVLVRMTDAIEHRGPDDAGFHMAPPVMMGMRRLAIIDLETGHQPIANEDGTIHVVFNGEIYNYRELRAELEARGHVFKTRSDTEVIVHLYEEEGPGFARRLNGMFAIALHDQARRRVLLVRDQVGIKPLFVARLGTHLVFGSEIKSLLASNLVPRELDLDALAEFLTWEYVPAPATLFKAIRKLEPGTLLSIGLDDGSVAEQRYWDLPPPCAASAEPDEAGWVERIDGLLHEAVQRQLVSDVPLGALLSGGVDSSIVVAGMGPDALTFSIGFDDPSYDEVPHAKRVASHLGVRHEVEMVHPDVRDLFGHLMRFMDDPIADVSIFPTYMVSRLARRHVTVALSGDGGDELFGGYDGYVAQAAAARFQRLPGFLRNGVIAPTLALIPPSPQKKGLVNKAKRFVEGAGLDPALGHARWRLFADQALRSRLFTAEAAGAMTRPVEAHIERYHEAAAGRDPVDTALFVDFKSYLVDNCLVKSDRMSMAASLELRVPFLDMEVVEAAFSMPSALKLRGGQTKPLLKKVAARHVPSDAVYRTKQGFSIPMKNWLKAELRPLLEELRSPGGLAEGLFQRATVSRLIDEHLANRANHAHILWALVVFQDWRQRWGA</sequence>
<dbReference type="InterPro" id="IPR006426">
    <property type="entry name" value="Asn_synth_AEB"/>
</dbReference>
<keyword evidence="6 8" id="KW-0315">Glutamine amidotransferase</keyword>
<dbReference type="InterPro" id="IPR017932">
    <property type="entry name" value="GATase_2_dom"/>
</dbReference>
<keyword evidence="4 9" id="KW-0547">Nucleotide-binding</keyword>
<dbReference type="Proteomes" id="UP001301140">
    <property type="component" value="Unassembled WGS sequence"/>
</dbReference>
<dbReference type="InterPro" id="IPR029055">
    <property type="entry name" value="Ntn_hydrolases_N"/>
</dbReference>
<evidence type="ECO:0000256" key="5">
    <source>
        <dbReference type="ARBA" id="ARBA00022840"/>
    </source>
</evidence>
<feature type="binding site" evidence="9">
    <location>
        <position position="288"/>
    </location>
    <ligand>
        <name>ATP</name>
        <dbReference type="ChEBI" id="CHEBI:30616"/>
    </ligand>
</feature>
<keyword evidence="8" id="KW-0028">Amino-acid biosynthesis</keyword>
<dbReference type="NCBIfam" id="TIGR01536">
    <property type="entry name" value="asn_synth_AEB"/>
    <property type="match status" value="1"/>
</dbReference>
<dbReference type="GO" id="GO:0005524">
    <property type="term" value="F:ATP binding"/>
    <property type="evidence" value="ECO:0007669"/>
    <property type="project" value="UniProtKB-KW"/>
</dbReference>
<comment type="catalytic activity">
    <reaction evidence="7">
        <text>L-aspartate + L-glutamine + ATP + H2O = L-asparagine + L-glutamate + AMP + diphosphate + H(+)</text>
        <dbReference type="Rhea" id="RHEA:12228"/>
        <dbReference type="ChEBI" id="CHEBI:15377"/>
        <dbReference type="ChEBI" id="CHEBI:15378"/>
        <dbReference type="ChEBI" id="CHEBI:29985"/>
        <dbReference type="ChEBI" id="CHEBI:29991"/>
        <dbReference type="ChEBI" id="CHEBI:30616"/>
        <dbReference type="ChEBI" id="CHEBI:33019"/>
        <dbReference type="ChEBI" id="CHEBI:58048"/>
        <dbReference type="ChEBI" id="CHEBI:58359"/>
        <dbReference type="ChEBI" id="CHEBI:456215"/>
        <dbReference type="EC" id="6.3.5.4"/>
    </reaction>
</comment>
<proteinExistence type="inferred from homology"/>
<evidence type="ECO:0000256" key="2">
    <source>
        <dbReference type="ARBA" id="ARBA00005752"/>
    </source>
</evidence>
<dbReference type="Gene3D" id="3.40.50.620">
    <property type="entry name" value="HUPs"/>
    <property type="match status" value="1"/>
</dbReference>
<dbReference type="InterPro" id="IPR033738">
    <property type="entry name" value="AsnB_N"/>
</dbReference>
<dbReference type="GO" id="GO:0006529">
    <property type="term" value="P:asparagine biosynthetic process"/>
    <property type="evidence" value="ECO:0007669"/>
    <property type="project" value="UniProtKB-KW"/>
</dbReference>
<dbReference type="Pfam" id="PF13537">
    <property type="entry name" value="GATase_7"/>
    <property type="match status" value="1"/>
</dbReference>
<keyword evidence="5 9" id="KW-0067">ATP-binding</keyword>
<dbReference type="InterPro" id="IPR051786">
    <property type="entry name" value="ASN_synthetase/amidase"/>
</dbReference>
<feature type="binding site" evidence="9">
    <location>
        <begin position="360"/>
        <end position="361"/>
    </location>
    <ligand>
        <name>ATP</name>
        <dbReference type="ChEBI" id="CHEBI:30616"/>
    </ligand>
</feature>
<keyword evidence="13" id="KW-1185">Reference proteome</keyword>
<reference evidence="12 13" key="1">
    <citation type="submission" date="2023-03" db="EMBL/GenBank/DDBJ databases">
        <title>YIM 152171 draft genome.</title>
        <authorList>
            <person name="Yang Z."/>
        </authorList>
    </citation>
    <scope>NUCLEOTIDE SEQUENCE [LARGE SCALE GENOMIC DNA]</scope>
    <source>
        <strain evidence="12 13">YIM 152171</strain>
    </source>
</reference>
<dbReference type="GO" id="GO:0005829">
    <property type="term" value="C:cytosol"/>
    <property type="evidence" value="ECO:0007669"/>
    <property type="project" value="TreeGrafter"/>
</dbReference>
<dbReference type="CDD" id="cd00712">
    <property type="entry name" value="AsnB"/>
    <property type="match status" value="1"/>
</dbReference>
<evidence type="ECO:0000256" key="7">
    <source>
        <dbReference type="ARBA" id="ARBA00048741"/>
    </source>
</evidence>
<accession>A0AAP4D5N9</accession>
<comment type="pathway">
    <text evidence="1">Amino-acid biosynthesis; L-asparagine biosynthesis; L-asparagine from L-aspartate (L-Gln route): step 1/1.</text>
</comment>
<evidence type="ECO:0000313" key="13">
    <source>
        <dbReference type="Proteomes" id="UP001301140"/>
    </source>
</evidence>
<evidence type="ECO:0000313" key="12">
    <source>
        <dbReference type="EMBL" id="MDF1587017.1"/>
    </source>
</evidence>
<dbReference type="EMBL" id="JARGEQ010000104">
    <property type="protein sequence ID" value="MDF1587017.1"/>
    <property type="molecule type" value="Genomic_DNA"/>
</dbReference>
<name>A0AAP4D5N9_9PROT</name>
<organism evidence="12 13">
    <name type="scientific">Marinimicrococcus flavescens</name>
    <dbReference type="NCBI Taxonomy" id="3031815"/>
    <lineage>
        <taxon>Bacteria</taxon>
        <taxon>Pseudomonadati</taxon>
        <taxon>Pseudomonadota</taxon>
        <taxon>Alphaproteobacteria</taxon>
        <taxon>Geminicoccales</taxon>
        <taxon>Geminicoccaceae</taxon>
        <taxon>Marinimicrococcus</taxon>
    </lineage>
</organism>
<dbReference type="PIRSF" id="PIRSF001589">
    <property type="entry name" value="Asn_synthetase_glu-h"/>
    <property type="match status" value="1"/>
</dbReference>
<evidence type="ECO:0000256" key="4">
    <source>
        <dbReference type="ARBA" id="ARBA00022741"/>
    </source>
</evidence>
<feature type="site" description="Important for beta-aspartyl-AMP intermediate formation" evidence="10">
    <location>
        <position position="362"/>
    </location>
</feature>
<evidence type="ECO:0000256" key="9">
    <source>
        <dbReference type="PIRSR" id="PIRSR001589-2"/>
    </source>
</evidence>
<dbReference type="InterPro" id="IPR001962">
    <property type="entry name" value="Asn_synthase"/>
</dbReference>
<dbReference type="SUPFAM" id="SSF52402">
    <property type="entry name" value="Adenine nucleotide alpha hydrolases-like"/>
    <property type="match status" value="1"/>
</dbReference>
<dbReference type="InterPro" id="IPR014729">
    <property type="entry name" value="Rossmann-like_a/b/a_fold"/>
</dbReference>
<dbReference type="PANTHER" id="PTHR43284:SF1">
    <property type="entry name" value="ASPARAGINE SYNTHETASE"/>
    <property type="match status" value="1"/>
</dbReference>
<feature type="binding site" evidence="9">
    <location>
        <position position="100"/>
    </location>
    <ligand>
        <name>L-glutamine</name>
        <dbReference type="ChEBI" id="CHEBI:58359"/>
    </ligand>
</feature>